<name>A0AAV5S7F8_9BILA</name>
<gene>
    <name evidence="3" type="ORF">PENTCL1PPCAC_570</name>
</gene>
<comment type="caution">
    <text evidence="3">The sequence shown here is derived from an EMBL/GenBank/DDBJ whole genome shotgun (WGS) entry which is preliminary data.</text>
</comment>
<keyword evidence="1" id="KW-0175">Coiled coil</keyword>
<protein>
    <recommendedName>
        <fullName evidence="5">Protein containing ALS2cr12 (ALS2CR12) signature</fullName>
    </recommendedName>
</protein>
<reference evidence="3" key="1">
    <citation type="submission" date="2023-10" db="EMBL/GenBank/DDBJ databases">
        <title>Genome assembly of Pristionchus species.</title>
        <authorList>
            <person name="Yoshida K."/>
            <person name="Sommer R.J."/>
        </authorList>
    </citation>
    <scope>NUCLEOTIDE SEQUENCE</scope>
    <source>
        <strain evidence="3">RS0144</strain>
    </source>
</reference>
<feature type="coiled-coil region" evidence="1">
    <location>
        <begin position="295"/>
        <end position="322"/>
    </location>
</feature>
<feature type="region of interest" description="Disordered" evidence="2">
    <location>
        <begin position="67"/>
        <end position="108"/>
    </location>
</feature>
<feature type="non-terminal residue" evidence="3">
    <location>
        <position position="1"/>
    </location>
</feature>
<keyword evidence="4" id="KW-1185">Reference proteome</keyword>
<sequence>LQMIIIFEGTLLQPIVEICRDVKEYVVNIYNPGYMERSQMRRSERRIVRQEQNIENRLTKERDEARARLHEIDQESIEKAEDEKRERRRIEEKTKEEQDQILQEKERDDENQKWKERLIDLDNQRNKIINDFAATFQQMCDETSSELRRIDEAAKKSSALFEETLRADNKKTSSDFEEAKKHQRLEMESACTLLRDAQWASQIESQLCDRLFNLRNVHEPVRLRFTKLSEYLLEQFMNGLLNNSTSHQHALSELTLLREELKNEVATMAEEVNSLVQFEFEYPNAMFLKDIKSSIRKIIKAAEKLISEIEEMDSELKKFGDQYAISIVKLNKCQSCFEELEGTVEEIPTVTAINAKCRLF</sequence>
<dbReference type="AlphaFoldDB" id="A0AAV5S7F8"/>
<organism evidence="3 4">
    <name type="scientific">Pristionchus entomophagus</name>
    <dbReference type="NCBI Taxonomy" id="358040"/>
    <lineage>
        <taxon>Eukaryota</taxon>
        <taxon>Metazoa</taxon>
        <taxon>Ecdysozoa</taxon>
        <taxon>Nematoda</taxon>
        <taxon>Chromadorea</taxon>
        <taxon>Rhabditida</taxon>
        <taxon>Rhabditina</taxon>
        <taxon>Diplogasteromorpha</taxon>
        <taxon>Diplogasteroidea</taxon>
        <taxon>Neodiplogasteridae</taxon>
        <taxon>Pristionchus</taxon>
    </lineage>
</organism>
<evidence type="ECO:0008006" key="5">
    <source>
        <dbReference type="Google" id="ProtNLM"/>
    </source>
</evidence>
<dbReference type="Proteomes" id="UP001432027">
    <property type="component" value="Unassembled WGS sequence"/>
</dbReference>
<dbReference type="EMBL" id="BTSX01000001">
    <property type="protein sequence ID" value="GMS78395.1"/>
    <property type="molecule type" value="Genomic_DNA"/>
</dbReference>
<evidence type="ECO:0000256" key="1">
    <source>
        <dbReference type="SAM" id="Coils"/>
    </source>
</evidence>
<accession>A0AAV5S7F8</accession>
<evidence type="ECO:0000313" key="3">
    <source>
        <dbReference type="EMBL" id="GMS78395.1"/>
    </source>
</evidence>
<evidence type="ECO:0000256" key="2">
    <source>
        <dbReference type="SAM" id="MobiDB-lite"/>
    </source>
</evidence>
<proteinExistence type="predicted"/>
<evidence type="ECO:0000313" key="4">
    <source>
        <dbReference type="Proteomes" id="UP001432027"/>
    </source>
</evidence>